<name>A0ACB6FC14_9PLEO</name>
<protein>
    <submittedName>
        <fullName evidence="1">Uncharacterized protein</fullName>
    </submittedName>
</protein>
<accession>A0ACB6FC14</accession>
<dbReference type="Proteomes" id="UP000293547">
    <property type="component" value="Unassembled WGS sequence"/>
</dbReference>
<keyword evidence="2" id="KW-1185">Reference proteome</keyword>
<dbReference type="EMBL" id="PDWZ02000010">
    <property type="protein sequence ID" value="KAB2101905.1"/>
    <property type="molecule type" value="Genomic_DNA"/>
</dbReference>
<sequence length="753" mass="85736">MAVPFGFSAGDFMAAIHLVHKISTALRETDGASSQYNQTIGQLQGLEELLRSVQSAYSADVDSQQLKKLQLLGHQCYIPLNKFFSKIKTLEPSLGNLSTKNVLILDRATRAARKAQWAVQIKKELAELTAAMGSWINAINMQLLLINFERQEKAGSSLEALLRTSKDLSSQMNIIQTSLDTRLKCPATTTTMDNVVQALRDMRLEAANDRNAQMDTHMGRFDASLSQQVLESIKLLDSKIEDHLAWPRARTVLGTATPNPVSRPFLSAQSGSSHQDQSAIQRIEDQLAVQTHILQQLTERNPNFRSPDSLPGMNSNGVIRSARDTIRKSFQVLLNFFRASVNALLLELCIALSVIQHAFRTLRALPLLIYIPISDSIMFEDALGRIAHLPYVHFRHHTVFMARLRCEFKNVPGEKKVLLKQFRIFRRKRFDEYLTEDNWDTAVSPGSKIAMSILLDSHGSEGNTCPRCRHLKADMNMEDLSQCTFCGLSWVLQKPNSPRRLSSPGRVLESIWSPPVVQNMFEMTEDESSDSLASSPDRSEAVSTLDDDDDIESFKMVHFQPQDTSADAKLASSISSILERAFPSRNIHRPFHYRNHTVSEDLMDVLKSPGTPKRAYVYFCWHEGCSKLLRVGYSTKDKHGQLWMLRRHCKERFYFDSQLYNGRQMEVPFAGQVRELIKTELRNCCVRMECKGCNVAYHEWFYVSKKHGMKVFQKWKDWISREPYMQTDDGTWKLKPSFLAQAKEMSQPLVMKG</sequence>
<gene>
    <name evidence="1" type="ORF">AG0111_0g9556</name>
</gene>
<evidence type="ECO:0000313" key="2">
    <source>
        <dbReference type="Proteomes" id="UP000293547"/>
    </source>
</evidence>
<proteinExistence type="predicted"/>
<comment type="caution">
    <text evidence="1">The sequence shown here is derived from an EMBL/GenBank/DDBJ whole genome shotgun (WGS) entry which is preliminary data.</text>
</comment>
<evidence type="ECO:0000313" key="1">
    <source>
        <dbReference type="EMBL" id="KAB2101905.1"/>
    </source>
</evidence>
<reference evidence="1 2" key="1">
    <citation type="journal article" date="2019" name="bioRxiv">
        <title>Genomics, evolutionary history and diagnostics of the Alternaria alternata species group including apple and Asian pear pathotypes.</title>
        <authorList>
            <person name="Armitage A.D."/>
            <person name="Cockerton H.M."/>
            <person name="Sreenivasaprasad S."/>
            <person name="Woodhall J.W."/>
            <person name="Lane C.R."/>
            <person name="Harrison R.J."/>
            <person name="Clarkson J.P."/>
        </authorList>
    </citation>
    <scope>NUCLEOTIDE SEQUENCE [LARGE SCALE GENOMIC DNA]</scope>
    <source>
        <strain evidence="1 2">FERA 650</strain>
    </source>
</reference>
<organism evidence="1 2">
    <name type="scientific">Alternaria gaisen</name>
    <dbReference type="NCBI Taxonomy" id="167740"/>
    <lineage>
        <taxon>Eukaryota</taxon>
        <taxon>Fungi</taxon>
        <taxon>Dikarya</taxon>
        <taxon>Ascomycota</taxon>
        <taxon>Pezizomycotina</taxon>
        <taxon>Dothideomycetes</taxon>
        <taxon>Pleosporomycetidae</taxon>
        <taxon>Pleosporales</taxon>
        <taxon>Pleosporineae</taxon>
        <taxon>Pleosporaceae</taxon>
        <taxon>Alternaria</taxon>
        <taxon>Alternaria sect. Alternaria</taxon>
    </lineage>
</organism>